<dbReference type="GO" id="GO:0033765">
    <property type="term" value="F:steroid dehydrogenase activity, acting on the CH-CH group of donors"/>
    <property type="evidence" value="ECO:0007669"/>
    <property type="project" value="UniProtKB-ARBA"/>
</dbReference>
<dbReference type="Gene3D" id="3.90.700.10">
    <property type="entry name" value="Succinate dehydrogenase/fumarate reductase flavoprotein, catalytic domain"/>
    <property type="match status" value="1"/>
</dbReference>
<protein>
    <submittedName>
        <fullName evidence="6">FAD-dependent oxidoreductase</fullName>
    </submittedName>
</protein>
<evidence type="ECO:0000256" key="4">
    <source>
        <dbReference type="ARBA" id="ARBA00023002"/>
    </source>
</evidence>
<dbReference type="RefSeq" id="WP_132682879.1">
    <property type="nucleotide sequence ID" value="NZ_SMLA01000013.1"/>
</dbReference>
<evidence type="ECO:0000313" key="6">
    <source>
        <dbReference type="EMBL" id="TDD89161.1"/>
    </source>
</evidence>
<dbReference type="Pfam" id="PF00890">
    <property type="entry name" value="FAD_binding_2"/>
    <property type="match status" value="1"/>
</dbReference>
<dbReference type="InterPro" id="IPR027477">
    <property type="entry name" value="Succ_DH/fumarate_Rdtase_cat_sf"/>
</dbReference>
<proteinExistence type="predicted"/>
<accession>A0A4R5BQF8</accession>
<organism evidence="6 7">
    <name type="scientific">Saccharopolyspora karakumensis</name>
    <dbReference type="NCBI Taxonomy" id="2530386"/>
    <lineage>
        <taxon>Bacteria</taxon>
        <taxon>Bacillati</taxon>
        <taxon>Actinomycetota</taxon>
        <taxon>Actinomycetes</taxon>
        <taxon>Pseudonocardiales</taxon>
        <taxon>Pseudonocardiaceae</taxon>
        <taxon>Saccharopolyspora</taxon>
    </lineage>
</organism>
<dbReference type="AlphaFoldDB" id="A0A4R5BQF8"/>
<keyword evidence="7" id="KW-1185">Reference proteome</keyword>
<dbReference type="EMBL" id="SMLA01000013">
    <property type="protein sequence ID" value="TDD89161.1"/>
    <property type="molecule type" value="Genomic_DNA"/>
</dbReference>
<dbReference type="SUPFAM" id="SSF51905">
    <property type="entry name" value="FAD/NAD(P)-binding domain"/>
    <property type="match status" value="1"/>
</dbReference>
<dbReference type="InterPro" id="IPR050315">
    <property type="entry name" value="FAD-oxidoreductase_2"/>
</dbReference>
<dbReference type="PANTHER" id="PTHR43400">
    <property type="entry name" value="FUMARATE REDUCTASE"/>
    <property type="match status" value="1"/>
</dbReference>
<keyword evidence="2" id="KW-0285">Flavoprotein</keyword>
<sequence length="445" mass="45989">MTTDPEEKRRVDVAIVGGGACGLMTALRAAADPDLVIAVLEKSSREGCNAAISSGSLAAAGTRFQAAAGIVDSPQRHANDILAASGDEELRPVVEALCKVAPEFVEWIADTGYPIELGVDMPRAGMSVPRLHADTGRLCGARLVRHLRALLDRSPNAALVDEAKVVDLLVDNGSVVGVVVEQNGSRQEFLAAAVVLATDGFAADPTLRAEHLGDLGNPFYAGVATSTGDALRWTAPLGAQLRNMGAALRSGLVVIDHGTRVSPALQFNGAVLVNASGERFVDEESIGYSALAGILRRQPGERAAMVFDATAMAATRESEMMRDCLAAGAIRDLTTLAELADVMGTSENRASAAIAPRPGRRVLRPPYHLAWVTHGVLTTQGGLVVDAQGRVLDHAGAPIPGLYAGGGAACGLAGPHSDGYSSGSGLLSAFGMGWIVGNRLAKRAA</sequence>
<gene>
    <name evidence="6" type="ORF">E1202_11625</name>
</gene>
<evidence type="ECO:0000313" key="7">
    <source>
        <dbReference type="Proteomes" id="UP000294723"/>
    </source>
</evidence>
<dbReference type="InterPro" id="IPR003953">
    <property type="entry name" value="FAD-dep_OxRdtase_2_FAD-bd"/>
</dbReference>
<dbReference type="Gene3D" id="3.50.50.60">
    <property type="entry name" value="FAD/NAD(P)-binding domain"/>
    <property type="match status" value="1"/>
</dbReference>
<dbReference type="SUPFAM" id="SSF56425">
    <property type="entry name" value="Succinate dehydrogenase/fumarate reductase flavoprotein, catalytic domain"/>
    <property type="match status" value="1"/>
</dbReference>
<keyword evidence="3" id="KW-0274">FAD</keyword>
<comment type="cofactor">
    <cofactor evidence="1">
        <name>FAD</name>
        <dbReference type="ChEBI" id="CHEBI:57692"/>
    </cofactor>
</comment>
<feature type="domain" description="FAD-dependent oxidoreductase 2 FAD-binding" evidence="5">
    <location>
        <begin position="12"/>
        <end position="416"/>
    </location>
</feature>
<keyword evidence="4" id="KW-0560">Oxidoreductase</keyword>
<dbReference type="PANTHER" id="PTHR43400:SF10">
    <property type="entry name" value="3-OXOSTEROID 1-DEHYDROGENASE"/>
    <property type="match status" value="1"/>
</dbReference>
<evidence type="ECO:0000259" key="5">
    <source>
        <dbReference type="Pfam" id="PF00890"/>
    </source>
</evidence>
<dbReference type="InterPro" id="IPR036188">
    <property type="entry name" value="FAD/NAD-bd_sf"/>
</dbReference>
<comment type="caution">
    <text evidence="6">The sequence shown here is derived from an EMBL/GenBank/DDBJ whole genome shotgun (WGS) entry which is preliminary data.</text>
</comment>
<dbReference type="Proteomes" id="UP000294723">
    <property type="component" value="Unassembled WGS sequence"/>
</dbReference>
<evidence type="ECO:0000256" key="2">
    <source>
        <dbReference type="ARBA" id="ARBA00022630"/>
    </source>
</evidence>
<evidence type="ECO:0000256" key="1">
    <source>
        <dbReference type="ARBA" id="ARBA00001974"/>
    </source>
</evidence>
<dbReference type="GO" id="GO:0008202">
    <property type="term" value="P:steroid metabolic process"/>
    <property type="evidence" value="ECO:0007669"/>
    <property type="project" value="UniProtKB-ARBA"/>
</dbReference>
<evidence type="ECO:0000256" key="3">
    <source>
        <dbReference type="ARBA" id="ARBA00022827"/>
    </source>
</evidence>
<name>A0A4R5BQF8_9PSEU</name>
<reference evidence="6 7" key="1">
    <citation type="submission" date="2019-03" db="EMBL/GenBank/DDBJ databases">
        <title>Draft genome sequences of novel Actinobacteria.</title>
        <authorList>
            <person name="Sahin N."/>
            <person name="Ay H."/>
            <person name="Saygin H."/>
        </authorList>
    </citation>
    <scope>NUCLEOTIDE SEQUENCE [LARGE SCALE GENOMIC DNA]</scope>
    <source>
        <strain evidence="6 7">5K548</strain>
    </source>
</reference>